<dbReference type="NCBIfam" id="TIGR01777">
    <property type="entry name" value="yfcH"/>
    <property type="match status" value="1"/>
</dbReference>
<dbReference type="Pfam" id="PF01370">
    <property type="entry name" value="Epimerase"/>
    <property type="match status" value="1"/>
</dbReference>
<dbReference type="InterPro" id="IPR001509">
    <property type="entry name" value="Epimerase_deHydtase"/>
</dbReference>
<gene>
    <name evidence="4" type="ORF">M6D89_01645</name>
</gene>
<dbReference type="Pfam" id="PF08338">
    <property type="entry name" value="DUF1731"/>
    <property type="match status" value="1"/>
</dbReference>
<dbReference type="Proteomes" id="UP001139319">
    <property type="component" value="Unassembled WGS sequence"/>
</dbReference>
<dbReference type="RefSeq" id="WP_253966291.1">
    <property type="nucleotide sequence ID" value="NZ_JAMFTH010000001.1"/>
</dbReference>
<dbReference type="Gene3D" id="3.40.50.720">
    <property type="entry name" value="NAD(P)-binding Rossmann-like Domain"/>
    <property type="match status" value="1"/>
</dbReference>
<dbReference type="EMBL" id="JAMFTH010000001">
    <property type="protein sequence ID" value="MCP8897997.1"/>
    <property type="molecule type" value="Genomic_DNA"/>
</dbReference>
<accession>A0A9X2I1V6</accession>
<evidence type="ECO:0000256" key="1">
    <source>
        <dbReference type="ARBA" id="ARBA00009353"/>
    </source>
</evidence>
<reference evidence="4" key="2">
    <citation type="submission" date="2023-01" db="EMBL/GenBank/DDBJ databases">
        <title>Gilvimarinus xylanilyticus HB14 isolated from Caulerpa lentillifera aquaculture base in Hainan, China.</title>
        <authorList>
            <person name="Zhang Y.-J."/>
        </authorList>
    </citation>
    <scope>NUCLEOTIDE SEQUENCE</scope>
    <source>
        <strain evidence="4">HB14</strain>
    </source>
</reference>
<dbReference type="PANTHER" id="PTHR11092:SF0">
    <property type="entry name" value="EPIMERASE FAMILY PROTEIN SDR39U1"/>
    <property type="match status" value="1"/>
</dbReference>
<dbReference type="InterPro" id="IPR010099">
    <property type="entry name" value="SDR39U1"/>
</dbReference>
<evidence type="ECO:0000259" key="2">
    <source>
        <dbReference type="Pfam" id="PF01370"/>
    </source>
</evidence>
<comment type="caution">
    <text evidence="4">The sequence shown here is derived from an EMBL/GenBank/DDBJ whole genome shotgun (WGS) entry which is preliminary data.</text>
</comment>
<dbReference type="InterPro" id="IPR013549">
    <property type="entry name" value="DUF1731"/>
</dbReference>
<evidence type="ECO:0000259" key="3">
    <source>
        <dbReference type="Pfam" id="PF08338"/>
    </source>
</evidence>
<proteinExistence type="inferred from homology"/>
<protein>
    <submittedName>
        <fullName evidence="4">TIGR01777 family oxidoreductase</fullName>
    </submittedName>
</protein>
<dbReference type="SUPFAM" id="SSF51735">
    <property type="entry name" value="NAD(P)-binding Rossmann-fold domains"/>
    <property type="match status" value="1"/>
</dbReference>
<dbReference type="AlphaFoldDB" id="A0A9X2I1V6"/>
<feature type="domain" description="DUF1731" evidence="3">
    <location>
        <begin position="259"/>
        <end position="305"/>
    </location>
</feature>
<dbReference type="PANTHER" id="PTHR11092">
    <property type="entry name" value="SUGAR NUCLEOTIDE EPIMERASE RELATED"/>
    <property type="match status" value="1"/>
</dbReference>
<sequence length="309" mass="33954">MQNQADILHGKKVLLTGATGFVGLPLVARLLEFGAEITVYSRRPNVARSLWGDKVKVISDFLHLDSAGYFALINLAGAPIMGQRWSRARRDTLWQSRVAFTSTVLEYVRNLNLAPEVVVSGSAIGYYGTRTQDPVDEQSPGGEGFAAELCAEWEQVAQGFRVQGSRLCLLRTAIVLGPDGGALAQMLPAFRMGVGGPLGSGQQWMSWIHRDDLVQMILWLLRDSSVSGPVNAAAPKAIRNRDFSRTLASQLNRPCFMRMPAPILKLIWGQAGEELLLGSSNVCPAKALNRRFKYQYPELPEALKNCVKN</sequence>
<reference evidence="4" key="1">
    <citation type="submission" date="2022-05" db="EMBL/GenBank/DDBJ databases">
        <authorList>
            <person name="Sun H.-N."/>
        </authorList>
    </citation>
    <scope>NUCLEOTIDE SEQUENCE</scope>
    <source>
        <strain evidence="4">HB14</strain>
    </source>
</reference>
<organism evidence="4 5">
    <name type="scientific">Gilvimarinus xylanilyticus</name>
    <dbReference type="NCBI Taxonomy" id="2944139"/>
    <lineage>
        <taxon>Bacteria</taxon>
        <taxon>Pseudomonadati</taxon>
        <taxon>Pseudomonadota</taxon>
        <taxon>Gammaproteobacteria</taxon>
        <taxon>Cellvibrionales</taxon>
        <taxon>Cellvibrionaceae</taxon>
        <taxon>Gilvimarinus</taxon>
    </lineage>
</organism>
<dbReference type="InterPro" id="IPR036291">
    <property type="entry name" value="NAD(P)-bd_dom_sf"/>
</dbReference>
<evidence type="ECO:0000313" key="5">
    <source>
        <dbReference type="Proteomes" id="UP001139319"/>
    </source>
</evidence>
<name>A0A9X2I1V6_9GAMM</name>
<comment type="similarity">
    <text evidence="1">Belongs to the NAD(P)-dependent epimerase/dehydratase family. SDR39U1 subfamily.</text>
</comment>
<evidence type="ECO:0000313" key="4">
    <source>
        <dbReference type="EMBL" id="MCP8897997.1"/>
    </source>
</evidence>
<feature type="domain" description="NAD-dependent epimerase/dehydratase" evidence="2">
    <location>
        <begin position="13"/>
        <end position="223"/>
    </location>
</feature>
<keyword evidence="5" id="KW-1185">Reference proteome</keyword>